<reference evidence="2 5" key="1">
    <citation type="submission" date="2015-09" db="EMBL/GenBank/DDBJ databases">
        <authorList>
            <consortium name="Pathogen Informatics"/>
        </authorList>
    </citation>
    <scope>NUCLEOTIDE SEQUENCE [LARGE SCALE GENOMIC DNA]</scope>
    <source>
        <strain evidence="2 5">2789STDY5834939</strain>
    </source>
</reference>
<evidence type="ECO:0000313" key="2">
    <source>
        <dbReference type="EMBL" id="CUP88213.1"/>
    </source>
</evidence>
<evidence type="ECO:0000313" key="3">
    <source>
        <dbReference type="EMBL" id="OUP69279.1"/>
    </source>
</evidence>
<sequence>MRKTLIAVFYLVAAVVIGALVAAATAQIPFLSWLAFGKSIGIPADSPAVLDLSVIKLAFGFEVGVTVAHILCFIGAFAGYKYTVKRMRLGERDEYEKGE</sequence>
<reference evidence="3" key="3">
    <citation type="journal article" date="2018" name="BMC Genomics">
        <title>Whole genome sequencing and function prediction of 133 gut anaerobes isolated from chicken caecum in pure cultures.</title>
        <authorList>
            <person name="Medvecky M."/>
            <person name="Cejkova D."/>
            <person name="Polansky O."/>
            <person name="Karasova D."/>
            <person name="Kubasova T."/>
            <person name="Cizek A."/>
            <person name="Rychlik I."/>
        </authorList>
    </citation>
    <scope>NUCLEOTIDE SEQUENCE</scope>
    <source>
        <strain evidence="3">An175</strain>
    </source>
</reference>
<dbReference type="EMBL" id="CZBE01000015">
    <property type="protein sequence ID" value="CUP88213.1"/>
    <property type="molecule type" value="Genomic_DNA"/>
</dbReference>
<organism evidence="2 5">
    <name type="scientific">Anaerotruncus colihominis</name>
    <dbReference type="NCBI Taxonomy" id="169435"/>
    <lineage>
        <taxon>Bacteria</taxon>
        <taxon>Bacillati</taxon>
        <taxon>Bacillota</taxon>
        <taxon>Clostridia</taxon>
        <taxon>Eubacteriales</taxon>
        <taxon>Oscillospiraceae</taxon>
        <taxon>Anaerotruncus</taxon>
    </lineage>
</organism>
<evidence type="ECO:0000256" key="1">
    <source>
        <dbReference type="SAM" id="Phobius"/>
    </source>
</evidence>
<keyword evidence="1" id="KW-0472">Membrane</keyword>
<dbReference type="Proteomes" id="UP000095765">
    <property type="component" value="Unassembled WGS sequence"/>
</dbReference>
<protein>
    <submittedName>
        <fullName evidence="4">DUF4321 domain-containing protein</fullName>
    </submittedName>
</protein>
<reference evidence="6" key="2">
    <citation type="submission" date="2017-04" db="EMBL/GenBank/DDBJ databases">
        <title>Function of individual gut microbiota members based on whole genome sequencing of pure cultures obtained from chicken caecum.</title>
        <authorList>
            <person name="Medvecky M."/>
            <person name="Cejkova D."/>
            <person name="Polansky O."/>
            <person name="Karasova D."/>
            <person name="Kubasova T."/>
            <person name="Cizek A."/>
            <person name="Rychlik I."/>
        </authorList>
    </citation>
    <scope>NUCLEOTIDE SEQUENCE [LARGE SCALE GENOMIC DNA]</scope>
    <source>
        <strain evidence="6">An175</strain>
    </source>
</reference>
<keyword evidence="1" id="KW-0812">Transmembrane</keyword>
<dbReference type="AlphaFoldDB" id="A0A174RRG6"/>
<feature type="transmembrane region" description="Helical" evidence="1">
    <location>
        <begin position="57"/>
        <end position="80"/>
    </location>
</feature>
<dbReference type="InterPro" id="IPR025470">
    <property type="entry name" value="DUF4321"/>
</dbReference>
<dbReference type="Proteomes" id="UP000196386">
    <property type="component" value="Unassembled WGS sequence"/>
</dbReference>
<proteinExistence type="predicted"/>
<gene>
    <name evidence="3" type="ORF">B5F11_09305</name>
    <name evidence="4" type="ORF">DXC40_11480</name>
    <name evidence="2" type="ORF">ERS852551_02259</name>
</gene>
<accession>A0A174RRG6</accession>
<name>A0A174RRG6_9FIRM</name>
<evidence type="ECO:0000313" key="5">
    <source>
        <dbReference type="Proteomes" id="UP000095765"/>
    </source>
</evidence>
<dbReference type="Pfam" id="PF14209">
    <property type="entry name" value="DUF4321"/>
    <property type="match status" value="1"/>
</dbReference>
<keyword evidence="1" id="KW-1133">Transmembrane helix</keyword>
<dbReference type="RefSeq" id="WP_055245397.1">
    <property type="nucleotide sequence ID" value="NZ_CABIWA010000005.1"/>
</dbReference>
<dbReference type="EMBL" id="NFKP01000010">
    <property type="protein sequence ID" value="OUP69279.1"/>
    <property type="molecule type" value="Genomic_DNA"/>
</dbReference>
<evidence type="ECO:0000313" key="6">
    <source>
        <dbReference type="Proteomes" id="UP000196386"/>
    </source>
</evidence>
<evidence type="ECO:0000313" key="4">
    <source>
        <dbReference type="EMBL" id="RGE66864.1"/>
    </source>
</evidence>
<dbReference type="Proteomes" id="UP000260828">
    <property type="component" value="Unassembled WGS sequence"/>
</dbReference>
<dbReference type="EMBL" id="QVME01000006">
    <property type="protein sequence ID" value="RGE66864.1"/>
    <property type="molecule type" value="Genomic_DNA"/>
</dbReference>
<dbReference type="OrthoDB" id="1859408at2"/>
<reference evidence="4 7" key="4">
    <citation type="submission" date="2018-08" db="EMBL/GenBank/DDBJ databases">
        <title>A genome reference for cultivated species of the human gut microbiota.</title>
        <authorList>
            <person name="Zou Y."/>
            <person name="Xue W."/>
            <person name="Luo G."/>
        </authorList>
    </citation>
    <scope>NUCLEOTIDE SEQUENCE [LARGE SCALE GENOMIC DNA]</scope>
    <source>
        <strain evidence="4 7">TF05-12AC</strain>
    </source>
</reference>
<evidence type="ECO:0000313" key="7">
    <source>
        <dbReference type="Proteomes" id="UP000260828"/>
    </source>
</evidence>